<evidence type="ECO:0000313" key="3">
    <source>
        <dbReference type="EMBL" id="WOC11697.1"/>
    </source>
</evidence>
<name>A0AA97GUL7_9ACTN</name>
<feature type="compositionally biased region" description="Acidic residues" evidence="1">
    <location>
        <begin position="405"/>
        <end position="419"/>
    </location>
</feature>
<reference evidence="3" key="1">
    <citation type="submission" date="2023-06" db="EMBL/GenBank/DDBJ databases">
        <title>Gordonia sp. nov. and Pseudochrobactrum sp. nov., two species isolated from the burying beetle Nicrophorus vespilloides.</title>
        <authorList>
            <person name="Poehlein A."/>
            <person name="Guzman J."/>
            <person name="Daniel R."/>
            <person name="Vilcinskas A."/>
        </authorList>
    </citation>
    <scope>NUCLEOTIDE SEQUENCE</scope>
    <source>
        <strain evidence="3">MP11Mi</strain>
    </source>
</reference>
<feature type="region of interest" description="Disordered" evidence="1">
    <location>
        <begin position="349"/>
        <end position="441"/>
    </location>
</feature>
<evidence type="ECO:0000259" key="2">
    <source>
        <dbReference type="Pfam" id="PF08237"/>
    </source>
</evidence>
<organism evidence="3">
    <name type="scientific">Gordonia sp. MP11Mi</name>
    <dbReference type="NCBI Taxonomy" id="3022769"/>
    <lineage>
        <taxon>Bacteria</taxon>
        <taxon>Bacillati</taxon>
        <taxon>Actinomycetota</taxon>
        <taxon>Actinomycetes</taxon>
        <taxon>Mycobacteriales</taxon>
        <taxon>Gordoniaceae</taxon>
        <taxon>Gordonia</taxon>
    </lineage>
</organism>
<dbReference type="InterPro" id="IPR029058">
    <property type="entry name" value="AB_hydrolase_fold"/>
</dbReference>
<proteinExistence type="predicted"/>
<feature type="domain" description="PE-PPE" evidence="2">
    <location>
        <begin position="76"/>
        <end position="276"/>
    </location>
</feature>
<dbReference type="InterPro" id="IPR013228">
    <property type="entry name" value="PE-PPE_C"/>
</dbReference>
<evidence type="ECO:0000256" key="1">
    <source>
        <dbReference type="SAM" id="MobiDB-lite"/>
    </source>
</evidence>
<dbReference type="Gene3D" id="3.40.50.1820">
    <property type="entry name" value="alpha/beta hydrolase"/>
    <property type="match status" value="1"/>
</dbReference>
<accession>A0AA97GUL7</accession>
<dbReference type="AlphaFoldDB" id="A0AA97GUL7"/>
<feature type="compositionally biased region" description="Low complexity" evidence="1">
    <location>
        <begin position="420"/>
        <end position="441"/>
    </location>
</feature>
<sequence length="441" mass="46315">MVAGTAGPAWADGPTDARLDQYADAGSNPADFDDVLGKWVAADRLEGALVVVTPGTDDTGLAERTAGLVGARENWIVKYPESIWPVSSGKSGSLLPFFAPTYDQSKGVAIDANLSIMRALAGAGGMVVYTGYSQGADALGNAAELANAEHLLDENTVILLVSDPRGPWGLKPGLEKIPFVPLVMAFIGANNDGARDPGATGDARVVQVIINGDPVANWQWNPLRPVSSLLVDLAGFVTIHAGTGPYSYANLDELELKKTLYSAEGNTTYEVYDTYHPLALVNWMIADALGIDVDEAQLREWDRQAEIFYPLQEVTPETADPGVKVVEQRAGRHRLVDENGDHVQAVKTATSGAGTYVPRHAAPEVDPAPTEPAATERGATELGASEPESSEPVATGSEATGSDTAEPEAAEEQSDEQQSDETATVPADDAPDPDATGPDSA</sequence>
<dbReference type="Pfam" id="PF08237">
    <property type="entry name" value="PE-PPE"/>
    <property type="match status" value="1"/>
</dbReference>
<protein>
    <recommendedName>
        <fullName evidence="2">PE-PPE domain-containing protein</fullName>
    </recommendedName>
</protein>
<gene>
    <name evidence="3" type="ORF">MP11Mi_07740</name>
</gene>
<dbReference type="EMBL" id="CP128986">
    <property type="protein sequence ID" value="WOC11697.1"/>
    <property type="molecule type" value="Genomic_DNA"/>
</dbReference>
<dbReference type="RefSeq" id="WP_420040984.1">
    <property type="nucleotide sequence ID" value="NZ_CP128986.1"/>
</dbReference>